<organism evidence="1 2">
    <name type="scientific">Clupea harengus</name>
    <name type="common">Atlantic herring</name>
    <dbReference type="NCBI Taxonomy" id="7950"/>
    <lineage>
        <taxon>Eukaryota</taxon>
        <taxon>Metazoa</taxon>
        <taxon>Chordata</taxon>
        <taxon>Craniata</taxon>
        <taxon>Vertebrata</taxon>
        <taxon>Euteleostomi</taxon>
        <taxon>Actinopterygii</taxon>
        <taxon>Neopterygii</taxon>
        <taxon>Teleostei</taxon>
        <taxon>Clupei</taxon>
        <taxon>Clupeiformes</taxon>
        <taxon>Clupeoidei</taxon>
        <taxon>Clupeidae</taxon>
        <taxon>Clupea</taxon>
    </lineage>
</organism>
<gene>
    <name evidence="2" type="primary">si:ch211-218c6.8</name>
</gene>
<dbReference type="Proteomes" id="UP000515152">
    <property type="component" value="Chromosome 3"/>
</dbReference>
<dbReference type="AlphaFoldDB" id="A0A6P8FAV7"/>
<evidence type="ECO:0000313" key="2">
    <source>
        <dbReference type="RefSeq" id="XP_031420996.1"/>
    </source>
</evidence>
<protein>
    <submittedName>
        <fullName evidence="2">Uncharacterized protein si:ch211-218c6.8 isoform X3</fullName>
    </submittedName>
</protein>
<dbReference type="RefSeq" id="XP_031420996.1">
    <property type="nucleotide sequence ID" value="XM_031565136.2"/>
</dbReference>
<accession>A0A6P8FAV7</accession>
<dbReference type="GeneID" id="105900782"/>
<proteinExistence type="predicted"/>
<evidence type="ECO:0000313" key="1">
    <source>
        <dbReference type="Proteomes" id="UP000515152"/>
    </source>
</evidence>
<name>A0A6P8FAV7_CLUHA</name>
<sequence length="227" mass="24861">MRGGKERQVFRRAMEVDSGEAIAAIPLLHSNEFKLLQAYCAWRRKGSRRRLTGQSPVALKTEPLTFQSRAVQNSTARIAVGSSLRVKNAHAQGSSGDDLGSVADKLTQIADNVGLVPDDLVTDSGDDVIQRLVELLKVAGDELDAEEQPAADDANLNEEPRTKSIARLLVITTHLISHLDSSQLPSKASVCHLPNHVEQRCNETIEIAPPLRMKTYTYQRQDLGGCD</sequence>
<keyword evidence="1" id="KW-1185">Reference proteome</keyword>
<reference evidence="2" key="1">
    <citation type="submission" date="2025-08" db="UniProtKB">
        <authorList>
            <consortium name="RefSeq"/>
        </authorList>
    </citation>
    <scope>IDENTIFICATION</scope>
</reference>